<keyword evidence="1" id="KW-1133">Transmembrane helix</keyword>
<dbReference type="InterPro" id="IPR018817">
    <property type="entry name" value="7TM_GPCR_serpentine_rcpt_Srz"/>
</dbReference>
<evidence type="ECO:0000313" key="2">
    <source>
        <dbReference type="EMBL" id="EGT34332.1"/>
    </source>
</evidence>
<feature type="transmembrane region" description="Helical" evidence="1">
    <location>
        <begin position="20"/>
        <end position="42"/>
    </location>
</feature>
<keyword evidence="1" id="KW-0812">Transmembrane</keyword>
<keyword evidence="1" id="KW-0472">Membrane</keyword>
<dbReference type="HOGENOM" id="CLU_1662339_0_0_1"/>
<evidence type="ECO:0000313" key="3">
    <source>
        <dbReference type="Proteomes" id="UP000008068"/>
    </source>
</evidence>
<dbReference type="InParanoid" id="G0NMY0"/>
<keyword evidence="3" id="KW-1185">Reference proteome</keyword>
<name>G0NMY0_CAEBE</name>
<dbReference type="PANTHER" id="PTHR31720">
    <property type="entry name" value="SERPENTINE RECEPTOR, CLASS Z-RELATED"/>
    <property type="match status" value="1"/>
</dbReference>
<proteinExistence type="predicted"/>
<organism evidence="3">
    <name type="scientific">Caenorhabditis brenneri</name>
    <name type="common">Nematode worm</name>
    <dbReference type="NCBI Taxonomy" id="135651"/>
    <lineage>
        <taxon>Eukaryota</taxon>
        <taxon>Metazoa</taxon>
        <taxon>Ecdysozoa</taxon>
        <taxon>Nematoda</taxon>
        <taxon>Chromadorea</taxon>
        <taxon>Rhabditida</taxon>
        <taxon>Rhabditina</taxon>
        <taxon>Rhabditomorpha</taxon>
        <taxon>Rhabditoidea</taxon>
        <taxon>Rhabditidae</taxon>
        <taxon>Peloderinae</taxon>
        <taxon>Caenorhabditis</taxon>
    </lineage>
</organism>
<feature type="transmembrane region" description="Helical" evidence="1">
    <location>
        <begin position="63"/>
        <end position="82"/>
    </location>
</feature>
<protein>
    <submittedName>
        <fullName evidence="2">Uncharacterized protein</fullName>
    </submittedName>
</protein>
<dbReference type="EMBL" id="GL379912">
    <property type="protein sequence ID" value="EGT34332.1"/>
    <property type="molecule type" value="Genomic_DNA"/>
</dbReference>
<evidence type="ECO:0000256" key="1">
    <source>
        <dbReference type="SAM" id="Phobius"/>
    </source>
</evidence>
<dbReference type="AlphaFoldDB" id="G0NMY0"/>
<dbReference type="Pfam" id="PF10325">
    <property type="entry name" value="7TM_GPCR_Srz"/>
    <property type="match status" value="1"/>
</dbReference>
<dbReference type="OMA" id="MISANWT"/>
<dbReference type="PANTHER" id="PTHR31720:SF12">
    <property type="entry name" value="SERPENTINE RECEPTOR, CLASS T-RELATED"/>
    <property type="match status" value="1"/>
</dbReference>
<dbReference type="Proteomes" id="UP000008068">
    <property type="component" value="Unassembled WGS sequence"/>
</dbReference>
<accession>G0NMY0</accession>
<sequence length="159" mass="18717">MISANWTSNLVSEWNIETPGIAVGLLYTVFMLVFPFYAYVFNLNKDLDKNLAVFQIINHFYRCIKRMYICLIVILCTFIVFVDKYKSTEITALKVIILIFWTYMQTEVEVNHLLLSLLAVQRFLLYFFQSTHRYLNFEQKGMTRILKVCYGVSFLSSAV</sequence>
<reference evidence="3" key="1">
    <citation type="submission" date="2011-07" db="EMBL/GenBank/DDBJ databases">
        <authorList>
            <consortium name="Caenorhabditis brenneri Sequencing and Analysis Consortium"/>
            <person name="Wilson R.K."/>
        </authorList>
    </citation>
    <scope>NUCLEOTIDE SEQUENCE [LARGE SCALE GENOMIC DNA]</scope>
    <source>
        <strain evidence="3">PB2801</strain>
    </source>
</reference>
<gene>
    <name evidence="2" type="ORF">CAEBREN_10516</name>
</gene>